<organism evidence="3 4">
    <name type="scientific">Eruca vesicaria subsp. sativa</name>
    <name type="common">Garden rocket</name>
    <name type="synonym">Eruca sativa</name>
    <dbReference type="NCBI Taxonomy" id="29727"/>
    <lineage>
        <taxon>Eukaryota</taxon>
        <taxon>Viridiplantae</taxon>
        <taxon>Streptophyta</taxon>
        <taxon>Embryophyta</taxon>
        <taxon>Tracheophyta</taxon>
        <taxon>Spermatophyta</taxon>
        <taxon>Magnoliopsida</taxon>
        <taxon>eudicotyledons</taxon>
        <taxon>Gunneridae</taxon>
        <taxon>Pentapetalae</taxon>
        <taxon>rosids</taxon>
        <taxon>malvids</taxon>
        <taxon>Brassicales</taxon>
        <taxon>Brassicaceae</taxon>
        <taxon>Brassiceae</taxon>
        <taxon>Eruca</taxon>
    </lineage>
</organism>
<protein>
    <submittedName>
        <fullName evidence="3">Uncharacterized protein</fullName>
    </submittedName>
</protein>
<dbReference type="PANTHER" id="PTHR27005:SF283">
    <property type="entry name" value="OS02G0633066 PROTEIN"/>
    <property type="match status" value="1"/>
</dbReference>
<proteinExistence type="predicted"/>
<keyword evidence="4" id="KW-1185">Reference proteome</keyword>
<dbReference type="EMBL" id="CAKOAT010153045">
    <property type="protein sequence ID" value="CAH8346484.1"/>
    <property type="molecule type" value="Genomic_DNA"/>
</dbReference>
<dbReference type="InterPro" id="IPR045274">
    <property type="entry name" value="WAK-like"/>
</dbReference>
<dbReference type="PANTHER" id="PTHR27005">
    <property type="entry name" value="WALL-ASSOCIATED RECEPTOR KINASE-LIKE 21"/>
    <property type="match status" value="1"/>
</dbReference>
<reference evidence="3 4" key="1">
    <citation type="submission" date="2022-03" db="EMBL/GenBank/DDBJ databases">
        <authorList>
            <person name="Macdonald S."/>
            <person name="Ahmed S."/>
            <person name="Newling K."/>
        </authorList>
    </citation>
    <scope>NUCLEOTIDE SEQUENCE [LARGE SCALE GENOMIC DNA]</scope>
</reference>
<keyword evidence="1" id="KW-0547">Nucleotide-binding</keyword>
<accession>A0ABC8K0N8</accession>
<name>A0ABC8K0N8_ERUVS</name>
<dbReference type="Proteomes" id="UP001642260">
    <property type="component" value="Unassembled WGS sequence"/>
</dbReference>
<dbReference type="AlphaFoldDB" id="A0ABC8K0N8"/>
<evidence type="ECO:0000313" key="4">
    <source>
        <dbReference type="Proteomes" id="UP001642260"/>
    </source>
</evidence>
<keyword evidence="2" id="KW-0067">ATP-binding</keyword>
<dbReference type="InterPro" id="IPR011009">
    <property type="entry name" value="Kinase-like_dom_sf"/>
</dbReference>
<comment type="caution">
    <text evidence="3">The sequence shown here is derived from an EMBL/GenBank/DDBJ whole genome shotgun (WGS) entry which is preliminary data.</text>
</comment>
<dbReference type="GO" id="GO:0005524">
    <property type="term" value="F:ATP binding"/>
    <property type="evidence" value="ECO:0007669"/>
    <property type="project" value="UniProtKB-KW"/>
</dbReference>
<dbReference type="SUPFAM" id="SSF56112">
    <property type="entry name" value="Protein kinase-like (PK-like)"/>
    <property type="match status" value="1"/>
</dbReference>
<sequence length="78" mass="8698">MSANVLLDENFMAEVAEIGFSKTGPYLDQTHVTTTVKGSFGYLDPEYLTRQQLTEKSVVYSLCLCNKVGEESKDGRDQ</sequence>
<gene>
    <name evidence="3" type="ORF">ERUC_LOCUS16937</name>
</gene>
<evidence type="ECO:0000256" key="2">
    <source>
        <dbReference type="ARBA" id="ARBA00022840"/>
    </source>
</evidence>
<evidence type="ECO:0000256" key="1">
    <source>
        <dbReference type="ARBA" id="ARBA00022741"/>
    </source>
</evidence>
<evidence type="ECO:0000313" key="3">
    <source>
        <dbReference type="EMBL" id="CAH8346484.1"/>
    </source>
</evidence>
<dbReference type="Gene3D" id="1.10.510.10">
    <property type="entry name" value="Transferase(Phosphotransferase) domain 1"/>
    <property type="match status" value="1"/>
</dbReference>